<reference evidence="5" key="4">
    <citation type="journal article" date="2015" name="G3 (Bethesda)">
        <title>Genome sequences of three phytopathogenic species of the Magnaporthaceae family of fungi.</title>
        <authorList>
            <person name="Okagaki L.H."/>
            <person name="Nunes C.C."/>
            <person name="Sailsbery J."/>
            <person name="Clay B."/>
            <person name="Brown D."/>
            <person name="John T."/>
            <person name="Oh Y."/>
            <person name="Young N."/>
            <person name="Fitzgerald M."/>
            <person name="Haas B.J."/>
            <person name="Zeng Q."/>
            <person name="Young S."/>
            <person name="Adiconis X."/>
            <person name="Fan L."/>
            <person name="Levin J.Z."/>
            <person name="Mitchell T.K."/>
            <person name="Okubara P.A."/>
            <person name="Farman M.L."/>
            <person name="Kohn L.M."/>
            <person name="Birren B."/>
            <person name="Ma L.-J."/>
            <person name="Dean R.A."/>
        </authorList>
    </citation>
    <scope>NUCLEOTIDE SEQUENCE</scope>
    <source>
        <strain evidence="5">R3-111a-1</strain>
    </source>
</reference>
<dbReference type="RefSeq" id="XP_009221523.1">
    <property type="nucleotide sequence ID" value="XM_009223259.1"/>
</dbReference>
<keyword evidence="2" id="KW-0333">Golgi apparatus</keyword>
<keyword evidence="6" id="KW-1185">Reference proteome</keyword>
<reference evidence="4" key="2">
    <citation type="submission" date="2010-07" db="EMBL/GenBank/DDBJ databases">
        <authorList>
            <consortium name="The Broad Institute Genome Sequencing Platform"/>
            <consortium name="Broad Institute Genome Sequencing Center for Infectious Disease"/>
            <person name="Ma L.-J."/>
            <person name="Dead R."/>
            <person name="Young S."/>
            <person name="Zeng Q."/>
            <person name="Koehrsen M."/>
            <person name="Alvarado L."/>
            <person name="Berlin A."/>
            <person name="Chapman S.B."/>
            <person name="Chen Z."/>
            <person name="Freedman E."/>
            <person name="Gellesch M."/>
            <person name="Goldberg J."/>
            <person name="Griggs A."/>
            <person name="Gujja S."/>
            <person name="Heilman E.R."/>
            <person name="Heiman D."/>
            <person name="Hepburn T."/>
            <person name="Howarth C."/>
            <person name="Jen D."/>
            <person name="Larson L."/>
            <person name="Mehta T."/>
            <person name="Neiman D."/>
            <person name="Pearson M."/>
            <person name="Roberts A."/>
            <person name="Saif S."/>
            <person name="Shea T."/>
            <person name="Shenoy N."/>
            <person name="Sisk P."/>
            <person name="Stolte C."/>
            <person name="Sykes S."/>
            <person name="Walk T."/>
            <person name="White J."/>
            <person name="Yandava C."/>
            <person name="Haas B."/>
            <person name="Nusbaum C."/>
            <person name="Birren B."/>
        </authorList>
    </citation>
    <scope>NUCLEOTIDE SEQUENCE</scope>
    <source>
        <strain evidence="4">R3-111a-1</strain>
    </source>
</reference>
<reference evidence="6" key="1">
    <citation type="submission" date="2010-07" db="EMBL/GenBank/DDBJ databases">
        <title>The genome sequence of Gaeumannomyces graminis var. tritici strain R3-111a-1.</title>
        <authorList>
            <consortium name="The Broad Institute Genome Sequencing Platform"/>
            <person name="Ma L.-J."/>
            <person name="Dead R."/>
            <person name="Young S."/>
            <person name="Zeng Q."/>
            <person name="Koehrsen M."/>
            <person name="Alvarado L."/>
            <person name="Berlin A."/>
            <person name="Chapman S.B."/>
            <person name="Chen Z."/>
            <person name="Freedman E."/>
            <person name="Gellesch M."/>
            <person name="Goldberg J."/>
            <person name="Griggs A."/>
            <person name="Gujja S."/>
            <person name="Heilman E.R."/>
            <person name="Heiman D."/>
            <person name="Hepburn T."/>
            <person name="Howarth C."/>
            <person name="Jen D."/>
            <person name="Larson L."/>
            <person name="Mehta T."/>
            <person name="Neiman D."/>
            <person name="Pearson M."/>
            <person name="Roberts A."/>
            <person name="Saif S."/>
            <person name="Shea T."/>
            <person name="Shenoy N."/>
            <person name="Sisk P."/>
            <person name="Stolte C."/>
            <person name="Sykes S."/>
            <person name="Walk T."/>
            <person name="White J."/>
            <person name="Yandava C."/>
            <person name="Haas B."/>
            <person name="Nusbaum C."/>
            <person name="Birren B."/>
        </authorList>
    </citation>
    <scope>NUCLEOTIDE SEQUENCE [LARGE SCALE GENOMIC DNA]</scope>
    <source>
        <strain evidence="6">R3-111a-1</strain>
    </source>
</reference>
<dbReference type="GO" id="GO:0006869">
    <property type="term" value="P:lipid transport"/>
    <property type="evidence" value="ECO:0007669"/>
    <property type="project" value="UniProtKB-UniRule"/>
</dbReference>
<dbReference type="GO" id="GO:0000938">
    <property type="term" value="C:GARP complex"/>
    <property type="evidence" value="ECO:0007669"/>
    <property type="project" value="UniProtKB-UniRule"/>
</dbReference>
<feature type="compositionally biased region" description="Low complexity" evidence="3">
    <location>
        <begin position="36"/>
        <end position="63"/>
    </location>
</feature>
<keyword evidence="2" id="KW-0653">Protein transport</keyword>
<evidence type="ECO:0000256" key="3">
    <source>
        <dbReference type="SAM" id="MobiDB-lite"/>
    </source>
</evidence>
<dbReference type="Proteomes" id="UP000006039">
    <property type="component" value="Unassembled WGS sequence"/>
</dbReference>
<dbReference type="GO" id="GO:0048193">
    <property type="term" value="P:Golgi vesicle transport"/>
    <property type="evidence" value="ECO:0007669"/>
    <property type="project" value="TreeGrafter"/>
</dbReference>
<feature type="compositionally biased region" description="Acidic residues" evidence="3">
    <location>
        <begin position="312"/>
        <end position="331"/>
    </location>
</feature>
<evidence type="ECO:0000313" key="5">
    <source>
        <dbReference type="EnsemblFungi" id="EJT75523"/>
    </source>
</evidence>
<dbReference type="InterPro" id="IPR014812">
    <property type="entry name" value="Vps51"/>
</dbReference>
<dbReference type="GO" id="GO:0015031">
    <property type="term" value="P:protein transport"/>
    <property type="evidence" value="ECO:0007669"/>
    <property type="project" value="UniProtKB-UniRule"/>
</dbReference>
<dbReference type="HOGENOM" id="CLU_043566_1_0_1"/>
<proteinExistence type="inferred from homology"/>
<dbReference type="GO" id="GO:0042147">
    <property type="term" value="P:retrograde transport, endosome to Golgi"/>
    <property type="evidence" value="ECO:0007669"/>
    <property type="project" value="UniProtKB-UniRule"/>
</dbReference>
<dbReference type="AlphaFoldDB" id="J3NVZ3"/>
<dbReference type="VEuPathDB" id="FungiDB:GGTG_05456"/>
<evidence type="ECO:0000256" key="2">
    <source>
        <dbReference type="RuleBase" id="RU368010"/>
    </source>
</evidence>
<dbReference type="GO" id="GO:0005829">
    <property type="term" value="C:cytosol"/>
    <property type="evidence" value="ECO:0007669"/>
    <property type="project" value="GOC"/>
</dbReference>
<evidence type="ECO:0000256" key="1">
    <source>
        <dbReference type="ARBA" id="ARBA00006080"/>
    </source>
</evidence>
<comment type="similarity">
    <text evidence="1 2">Belongs to the VPS51 family.</text>
</comment>
<reference evidence="5" key="5">
    <citation type="submission" date="2018-04" db="UniProtKB">
        <authorList>
            <consortium name="EnsemblFungi"/>
        </authorList>
    </citation>
    <scope>IDENTIFICATION</scope>
    <source>
        <strain evidence="5">R3-111a-1</strain>
    </source>
</reference>
<evidence type="ECO:0000313" key="4">
    <source>
        <dbReference type="EMBL" id="EJT75523.1"/>
    </source>
</evidence>
<dbReference type="PANTHER" id="PTHR15954:SF4">
    <property type="entry name" value="VACUOLAR PROTEIN SORTING-ASSOCIATED PROTEIN 51 HOMOLOG"/>
    <property type="match status" value="1"/>
</dbReference>
<comment type="subunit">
    <text evidence="2">Component of the Golgi-associated retrograde protein (GARP) complex.</text>
</comment>
<keyword evidence="2" id="KW-0813">Transport</keyword>
<sequence length="331" mass="35259">MSTIATPREIPRRVHSTQTPTSSSRPSLDDPRSQTSSPSGGNAAAAGPTSAPGSAQQAAPGAARRNRAALREYYNLKKAAAVATATAAAPTLEVTDDSADGADGGGGLAAGGYSEVAPSEMDAPGFDAAAFVARAAAESSLADLLRTYTRVLSEARALDAEKKALVYDNYSKLITATETIRKMRANMDPLNPMASTLDPAIAHIYNQASLIREEMRREVQPPEERGDRAAERARRERTREVARLVLAAPARVRELVSDDKLDEAQREWALPRRLLLSWKERGVGGPDVDTCLEAGDAAIRSGVDAQNKEQKEDEEEESEDEGGQGSESDGD</sequence>
<dbReference type="GO" id="GO:1990745">
    <property type="term" value="C:EARP complex"/>
    <property type="evidence" value="ECO:0007669"/>
    <property type="project" value="TreeGrafter"/>
</dbReference>
<dbReference type="Pfam" id="PF08700">
    <property type="entry name" value="VPS51_Exo84_N"/>
    <property type="match status" value="1"/>
</dbReference>
<dbReference type="GO" id="GO:0007030">
    <property type="term" value="P:Golgi organization"/>
    <property type="evidence" value="ECO:0007669"/>
    <property type="project" value="UniProtKB-UniRule"/>
</dbReference>
<feature type="compositionally biased region" description="Low complexity" evidence="3">
    <location>
        <begin position="16"/>
        <end position="26"/>
    </location>
</feature>
<dbReference type="GO" id="GO:0016020">
    <property type="term" value="C:membrane"/>
    <property type="evidence" value="ECO:0007669"/>
    <property type="project" value="TreeGrafter"/>
</dbReference>
<dbReference type="PANTHER" id="PTHR15954">
    <property type="entry name" value="VACUOLAR PROTEIN SORTING-ASSOCIATED PROTEIN 51 HOMOLOG"/>
    <property type="match status" value="1"/>
</dbReference>
<comment type="subcellular location">
    <subcellularLocation>
        <location evidence="2">Golgi apparatus</location>
        <location evidence="2">trans-Golgi network</location>
    </subcellularLocation>
</comment>
<dbReference type="GO" id="GO:0032456">
    <property type="term" value="P:endocytic recycling"/>
    <property type="evidence" value="ECO:0007669"/>
    <property type="project" value="TreeGrafter"/>
</dbReference>
<reference evidence="4" key="3">
    <citation type="submission" date="2010-09" db="EMBL/GenBank/DDBJ databases">
        <title>Annotation of Gaeumannomyces graminis var. tritici R3-111a-1.</title>
        <authorList>
            <consortium name="The Broad Institute Genome Sequencing Platform"/>
            <person name="Ma L.-J."/>
            <person name="Dead R."/>
            <person name="Young S.K."/>
            <person name="Zeng Q."/>
            <person name="Gargeya S."/>
            <person name="Fitzgerald M."/>
            <person name="Haas B."/>
            <person name="Abouelleil A."/>
            <person name="Alvarado L."/>
            <person name="Arachchi H.M."/>
            <person name="Berlin A."/>
            <person name="Brown A."/>
            <person name="Chapman S.B."/>
            <person name="Chen Z."/>
            <person name="Dunbar C."/>
            <person name="Freedman E."/>
            <person name="Gearin G."/>
            <person name="Gellesch M."/>
            <person name="Goldberg J."/>
            <person name="Griggs A."/>
            <person name="Gujja S."/>
            <person name="Heiman D."/>
            <person name="Howarth C."/>
            <person name="Larson L."/>
            <person name="Lui A."/>
            <person name="MacDonald P.J.P."/>
            <person name="Mehta T."/>
            <person name="Montmayeur A."/>
            <person name="Murphy C."/>
            <person name="Neiman D."/>
            <person name="Pearson M."/>
            <person name="Priest M."/>
            <person name="Roberts A."/>
            <person name="Saif S."/>
            <person name="Shea T."/>
            <person name="Shenoy N."/>
            <person name="Sisk P."/>
            <person name="Stolte C."/>
            <person name="Sykes S."/>
            <person name="Yandava C."/>
            <person name="Wortman J."/>
            <person name="Nusbaum C."/>
            <person name="Birren B."/>
        </authorList>
    </citation>
    <scope>NUCLEOTIDE SEQUENCE</scope>
    <source>
        <strain evidence="4">R3-111a-1</strain>
    </source>
</reference>
<evidence type="ECO:0000313" key="6">
    <source>
        <dbReference type="Proteomes" id="UP000006039"/>
    </source>
</evidence>
<organism evidence="4">
    <name type="scientific">Gaeumannomyces tritici (strain R3-111a-1)</name>
    <name type="common">Wheat and barley take-all root rot fungus</name>
    <name type="synonym">Gaeumannomyces graminis var. tritici</name>
    <dbReference type="NCBI Taxonomy" id="644352"/>
    <lineage>
        <taxon>Eukaryota</taxon>
        <taxon>Fungi</taxon>
        <taxon>Dikarya</taxon>
        <taxon>Ascomycota</taxon>
        <taxon>Pezizomycotina</taxon>
        <taxon>Sordariomycetes</taxon>
        <taxon>Sordariomycetidae</taxon>
        <taxon>Magnaporthales</taxon>
        <taxon>Magnaporthaceae</taxon>
        <taxon>Gaeumannomyces</taxon>
    </lineage>
</organism>
<dbReference type="eggNOG" id="KOG2346">
    <property type="taxonomic scope" value="Eukaryota"/>
</dbReference>
<dbReference type="EnsemblFungi" id="EJT75523">
    <property type="protein sequence ID" value="EJT75523"/>
    <property type="gene ID" value="GGTG_05456"/>
</dbReference>
<feature type="region of interest" description="Disordered" evidence="3">
    <location>
        <begin position="1"/>
        <end position="64"/>
    </location>
</feature>
<name>J3NVZ3_GAET3</name>
<accession>J3NVZ3</accession>
<comment type="function">
    <text evidence="2">Acts as component of the GARP complex that is involved in retrograde transport from early and late endosomes to the trans-Golgi network (TGN).</text>
</comment>
<dbReference type="EMBL" id="GL385397">
    <property type="protein sequence ID" value="EJT75523.1"/>
    <property type="molecule type" value="Genomic_DNA"/>
</dbReference>
<dbReference type="STRING" id="644352.J3NVZ3"/>
<protein>
    <recommendedName>
        <fullName evidence="2">Vacuolar protein sorting-associated protein 51 homolog</fullName>
    </recommendedName>
</protein>
<dbReference type="GeneID" id="20345914"/>
<gene>
    <name evidence="5" type="primary">20345914</name>
    <name evidence="4" type="ORF">GGTG_05456</name>
</gene>
<feature type="region of interest" description="Disordered" evidence="3">
    <location>
        <begin position="299"/>
        <end position="331"/>
    </location>
</feature>
<dbReference type="OrthoDB" id="203678at2759"/>
<keyword evidence="2" id="KW-0445">Lipid transport</keyword>